<feature type="compositionally biased region" description="Basic and acidic residues" evidence="6">
    <location>
        <begin position="1234"/>
        <end position="1258"/>
    </location>
</feature>
<dbReference type="InterPro" id="IPR002014">
    <property type="entry name" value="VHS_dom"/>
</dbReference>
<dbReference type="InterPro" id="IPR006569">
    <property type="entry name" value="CID_dom"/>
</dbReference>
<dbReference type="PROSITE" id="PS00028">
    <property type="entry name" value="ZINC_FINGER_C2H2_1"/>
    <property type="match status" value="1"/>
</dbReference>
<dbReference type="CDD" id="cd09991">
    <property type="entry name" value="HDAC_classI"/>
    <property type="match status" value="1"/>
</dbReference>
<dbReference type="GO" id="GO:0040029">
    <property type="term" value="P:epigenetic regulation of gene expression"/>
    <property type="evidence" value="ECO:0007669"/>
    <property type="project" value="TreeGrafter"/>
</dbReference>
<feature type="region of interest" description="Disordered" evidence="6">
    <location>
        <begin position="1064"/>
        <end position="1094"/>
    </location>
</feature>
<reference evidence="10" key="1">
    <citation type="submission" date="2022-08" db="EMBL/GenBank/DDBJ databases">
        <title>Novel sulphate-reducing endosymbionts in the free-living metamonad Anaeramoeba.</title>
        <authorList>
            <person name="Jerlstrom-Hultqvist J."/>
            <person name="Cepicka I."/>
            <person name="Gallot-Lavallee L."/>
            <person name="Salas-Leiva D."/>
            <person name="Curtis B.A."/>
            <person name="Zahonova K."/>
            <person name="Pipaliya S."/>
            <person name="Dacks J."/>
            <person name="Roger A.J."/>
        </authorList>
    </citation>
    <scope>NUCLEOTIDE SEQUENCE</scope>
    <source>
        <strain evidence="10">Busselton2</strain>
    </source>
</reference>
<dbReference type="InterPro" id="IPR000286">
    <property type="entry name" value="HDACs"/>
</dbReference>
<dbReference type="PRINTS" id="PR01271">
    <property type="entry name" value="HISDACETLASE"/>
</dbReference>
<feature type="region of interest" description="Disordered" evidence="6">
    <location>
        <begin position="848"/>
        <end position="1000"/>
    </location>
</feature>
<feature type="domain" description="C2H2-type" evidence="7">
    <location>
        <begin position="1293"/>
        <end position="1320"/>
    </location>
</feature>
<dbReference type="InterPro" id="IPR013087">
    <property type="entry name" value="Znf_C2H2_type"/>
</dbReference>
<keyword evidence="5" id="KW-0863">Zinc-finger</keyword>
<feature type="region of interest" description="Disordered" evidence="6">
    <location>
        <begin position="773"/>
        <end position="812"/>
    </location>
</feature>
<feature type="region of interest" description="Disordered" evidence="6">
    <location>
        <begin position="1212"/>
        <end position="1258"/>
    </location>
</feature>
<dbReference type="Proteomes" id="UP001146793">
    <property type="component" value="Unassembled WGS sequence"/>
</dbReference>
<dbReference type="Pfam" id="PF00850">
    <property type="entry name" value="Hist_deacetyl"/>
    <property type="match status" value="1"/>
</dbReference>
<evidence type="ECO:0000256" key="6">
    <source>
        <dbReference type="SAM" id="MobiDB-lite"/>
    </source>
</evidence>
<evidence type="ECO:0000256" key="5">
    <source>
        <dbReference type="PROSITE-ProRule" id="PRU00042"/>
    </source>
</evidence>
<keyword evidence="4" id="KW-0156">Chromatin regulator</keyword>
<dbReference type="Gene3D" id="3.40.800.20">
    <property type="entry name" value="Histone deacetylase domain"/>
    <property type="match status" value="1"/>
</dbReference>
<keyword evidence="5" id="KW-0479">Metal-binding</keyword>
<dbReference type="SMART" id="SM00582">
    <property type="entry name" value="RPR"/>
    <property type="match status" value="1"/>
</dbReference>
<dbReference type="Gene3D" id="1.25.40.90">
    <property type="match status" value="1"/>
</dbReference>
<dbReference type="PROSITE" id="PS50179">
    <property type="entry name" value="VHS"/>
    <property type="match status" value="1"/>
</dbReference>
<dbReference type="CDD" id="cd16982">
    <property type="entry name" value="CID_Pcf11"/>
    <property type="match status" value="1"/>
</dbReference>
<sequence length="1517" mass="179018">MKTKKRVSYLYDSYIDKFNYGGDHPMKPKRIRLTHDLIEGYGLLSQMKVSTIVPATTEDLTQFHSKDYINFLKEVTPDNEDQFPEMDEKWNIGEDSPIFDGLYEFCQISAGGSIEGARQLNNCETDIAINWSGGLHHAKKTLASGFCFVNDIVLGILELLKHHPRVLYIDIDIHHGDGVEEAFYTTNRVMTCSFHKYGDGYFPGTGNNNDIGYDEGKGYSVNVPLNDGMDDESYFYIFKKTIDSIMKYYQPSAIVLQCGADTLTEDYLGCFNLSIKGHGKCVHYVRKLGKPLLVLGGGGYTPKNVARCWTYETSLLLNETDLPNELPQTNYSFDFPQEKYLHIEKCEMVNLNKKSMLDDLHVQIEENLKDIEAVPFSTKDAIPPVGYLTSTQYFKEKHKICNQEKILTENEPYLHYDFEFFEQKLEDIYPLTHKNEQNLNKPLLWKQNTKKFTKNEKSQLEIGKPKVIDFNKINNDFFKNDNSEIQQIYKLKFEKMLKQVENKVNKKIVQNTPSDIFSLSLIGKENKPSNISILSKNEKICSSKIKKDSKSLKKSLPKNKLKLKINNVTNNTHFLYRDQNDITLNTNINKINTNVIQEKICKVEKRKKAFGRKHQFQFFNNINDLDLQLQNKKMDPETKKSLFLQSYKDELEDLTINEEGLIQALTDLAGENKIYAPEITQLIIQRIKSVKESEYKLLTLYLLDSISKMIGEPFIEYFQKELVIIFLNVLRSADSQTTEKLVHLVSTWRDYQCFGESHLRTIQKKLATKAEKIKKTSVKSQSNKNNPKENWKQQQYNQQQPRQQYQSQQFLQQPPQQFNPQYQQQQPYYQQQQPQQFQQPLQYNNRYQQQPQQFPQQPPQQFNPQYQQQQPYYQQQQPQQFQQPPQYYQQQQPQQFQQQPQQYNQQQQQQPQPFQQQPQYPQFQQPQQQFQQQQPLQFQQQPPYYQQPQPQQYTNLQQQFPQQQPQQFPQQQQQQFQQSQQNTQFPLQNQNQNQNNDQSINKNLTNEESINKEKEKQNNNNNREFNQDQKSSDPNLESKEKFLNNIKQIQENNIQTQTVQKGMDSGQENNFQNNENKKIEKENINENKNTQEKENKKIEDEINNDKKITTNENMGIEKNTNNIIPENSQINSLNNMKQPISMNQIPMNPNIDQPPMMQQMPRSNFYVPPVNTFMRPQQPMMNSFGFPPQMFPPNNMMMMNPQMQPINPNFPMNPMIPNQGIIQPKNDNLTNKGNENDETKQDENQKSKENVNNKVQDKDKKKEISIDDYDFTKKFLKRKDLQAVEILYSKMDHKCSNCGLRFDDDEELQKHYDWHFQKNRKENERMSRVWFMNLIDWKSDRDIANTEHLEPSVFELEDRVTMVKEDENEFEREDDEDNFNQFIVEKMPIANDEGNQKCAVCRNEFDKEWNDEKGWVYKDAFKLKDGRYVCKLCLKDAILDSKLVLDNILLKKSKKKNTPSNTDLQLNTNESLERKRNFDQTPFIKNQISQNIENNNDSLLIDTQTLKRSRIIDNEHK</sequence>
<comment type="caution">
    <text evidence="10">The sequence shown here is derived from an EMBL/GenBank/DDBJ whole genome shotgun (WGS) entry which is preliminary data.</text>
</comment>
<feature type="domain" description="VHS" evidence="8">
    <location>
        <begin position="660"/>
        <end position="750"/>
    </location>
</feature>
<organism evidence="10 11">
    <name type="scientific">Anaeramoeba flamelloides</name>
    <dbReference type="NCBI Taxonomy" id="1746091"/>
    <lineage>
        <taxon>Eukaryota</taxon>
        <taxon>Metamonada</taxon>
        <taxon>Anaeramoebidae</taxon>
        <taxon>Anaeramoeba</taxon>
    </lineage>
</organism>
<dbReference type="EC" id="3.5.1.98" evidence="2"/>
<dbReference type="InterPro" id="IPR003084">
    <property type="entry name" value="HDAC_I/II"/>
</dbReference>
<dbReference type="SUPFAM" id="SSF52768">
    <property type="entry name" value="Arginase/deacetylase"/>
    <property type="match status" value="1"/>
</dbReference>
<evidence type="ECO:0000259" key="8">
    <source>
        <dbReference type="PROSITE" id="PS50179"/>
    </source>
</evidence>
<evidence type="ECO:0000313" key="11">
    <source>
        <dbReference type="Proteomes" id="UP001146793"/>
    </source>
</evidence>
<dbReference type="InterPro" id="IPR023696">
    <property type="entry name" value="Ureohydrolase_dom_sf"/>
</dbReference>
<keyword evidence="3" id="KW-0378">Hydrolase</keyword>
<evidence type="ECO:0000259" key="9">
    <source>
        <dbReference type="PROSITE" id="PS51391"/>
    </source>
</evidence>
<evidence type="ECO:0000256" key="4">
    <source>
        <dbReference type="ARBA" id="ARBA00022853"/>
    </source>
</evidence>
<keyword evidence="5" id="KW-0862">Zinc</keyword>
<name>A0AAV8A9C9_9EUKA</name>
<evidence type="ECO:0000259" key="7">
    <source>
        <dbReference type="PROSITE" id="PS50157"/>
    </source>
</evidence>
<evidence type="ECO:0000256" key="1">
    <source>
        <dbReference type="ARBA" id="ARBA00006457"/>
    </source>
</evidence>
<dbReference type="PANTHER" id="PTHR10625">
    <property type="entry name" value="HISTONE DEACETYLASE HDAC1-RELATED"/>
    <property type="match status" value="1"/>
</dbReference>
<dbReference type="InterPro" id="IPR023801">
    <property type="entry name" value="His_deacetylse_dom"/>
</dbReference>
<dbReference type="EMBL" id="JANTQA010000012">
    <property type="protein sequence ID" value="KAJ3450893.1"/>
    <property type="molecule type" value="Genomic_DNA"/>
</dbReference>
<evidence type="ECO:0000313" key="10">
    <source>
        <dbReference type="EMBL" id="KAJ3450893.1"/>
    </source>
</evidence>
<dbReference type="PROSITE" id="PS50157">
    <property type="entry name" value="ZINC_FINGER_C2H2_2"/>
    <property type="match status" value="1"/>
</dbReference>
<dbReference type="InterPro" id="IPR008942">
    <property type="entry name" value="ENTH_VHS"/>
</dbReference>
<feature type="compositionally biased region" description="Basic and acidic residues" evidence="6">
    <location>
        <begin position="1075"/>
        <end position="1094"/>
    </location>
</feature>
<dbReference type="GO" id="GO:0035091">
    <property type="term" value="F:phosphatidylinositol binding"/>
    <property type="evidence" value="ECO:0007669"/>
    <property type="project" value="InterPro"/>
</dbReference>
<feature type="compositionally biased region" description="Low complexity" evidence="6">
    <location>
        <begin position="793"/>
        <end position="812"/>
    </location>
</feature>
<protein>
    <recommendedName>
        <fullName evidence="2">histone deacetylase</fullName>
        <ecNumber evidence="2">3.5.1.98</ecNumber>
    </recommendedName>
</protein>
<feature type="domain" description="CID" evidence="9">
    <location>
        <begin position="639"/>
        <end position="770"/>
    </location>
</feature>
<feature type="compositionally biased region" description="Low complexity" evidence="6">
    <location>
        <begin position="848"/>
        <end position="996"/>
    </location>
</feature>
<feature type="region of interest" description="Disordered" evidence="6">
    <location>
        <begin position="1012"/>
        <end position="1036"/>
    </location>
</feature>
<dbReference type="GO" id="GO:0043130">
    <property type="term" value="F:ubiquitin binding"/>
    <property type="evidence" value="ECO:0007669"/>
    <property type="project" value="InterPro"/>
</dbReference>
<dbReference type="GO" id="GO:0008270">
    <property type="term" value="F:zinc ion binding"/>
    <property type="evidence" value="ECO:0007669"/>
    <property type="project" value="UniProtKB-KW"/>
</dbReference>
<dbReference type="PRINTS" id="PR01270">
    <property type="entry name" value="HDASUPER"/>
</dbReference>
<dbReference type="PANTHER" id="PTHR10625:SF10">
    <property type="entry name" value="HISTONE DEACETYLASE HDAC1"/>
    <property type="match status" value="1"/>
</dbReference>
<dbReference type="GO" id="GO:0000118">
    <property type="term" value="C:histone deacetylase complex"/>
    <property type="evidence" value="ECO:0007669"/>
    <property type="project" value="UniProtKB-ARBA"/>
</dbReference>
<dbReference type="GO" id="GO:0141221">
    <property type="term" value="F:histone deacetylase activity, hydrolytic mechanism"/>
    <property type="evidence" value="ECO:0007669"/>
    <property type="project" value="UniProtKB-EC"/>
</dbReference>
<dbReference type="InterPro" id="IPR047415">
    <property type="entry name" value="Pcf11_CID"/>
</dbReference>
<evidence type="ECO:0000256" key="2">
    <source>
        <dbReference type="ARBA" id="ARBA00012111"/>
    </source>
</evidence>
<gene>
    <name evidence="10" type="ORF">M0812_07087</name>
</gene>
<accession>A0AAV8A9C9</accession>
<comment type="similarity">
    <text evidence="1">Belongs to the histone deacetylase family. HD type 1 subfamily.</text>
</comment>
<dbReference type="SUPFAM" id="SSF48464">
    <property type="entry name" value="ENTH/VHS domain"/>
    <property type="match status" value="1"/>
</dbReference>
<feature type="compositionally biased region" description="Basic and acidic residues" evidence="6">
    <location>
        <begin position="1025"/>
        <end position="1036"/>
    </location>
</feature>
<dbReference type="InterPro" id="IPR037138">
    <property type="entry name" value="His_deacetylse_dom_sf"/>
</dbReference>
<evidence type="ECO:0000256" key="3">
    <source>
        <dbReference type="ARBA" id="ARBA00022801"/>
    </source>
</evidence>
<proteinExistence type="inferred from homology"/>
<dbReference type="PROSITE" id="PS51391">
    <property type="entry name" value="CID"/>
    <property type="match status" value="1"/>
</dbReference>